<evidence type="ECO:0000256" key="4">
    <source>
        <dbReference type="ARBA" id="ARBA00022475"/>
    </source>
</evidence>
<dbReference type="PANTHER" id="PTHR30269">
    <property type="entry name" value="TRANSMEMBRANE PROTEIN YFCA"/>
    <property type="match status" value="1"/>
</dbReference>
<organism evidence="9 10">
    <name type="scientific">Amycolatopsis umgeniensis</name>
    <dbReference type="NCBI Taxonomy" id="336628"/>
    <lineage>
        <taxon>Bacteria</taxon>
        <taxon>Bacillati</taxon>
        <taxon>Actinomycetota</taxon>
        <taxon>Actinomycetes</taxon>
        <taxon>Pseudonocardiales</taxon>
        <taxon>Pseudonocardiaceae</taxon>
        <taxon>Amycolatopsis</taxon>
    </lineage>
</organism>
<comment type="similarity">
    <text evidence="2 8">Belongs to the 4-toluene sulfonate uptake permease (TSUP) (TC 2.A.102) family.</text>
</comment>
<evidence type="ECO:0000256" key="8">
    <source>
        <dbReference type="RuleBase" id="RU363041"/>
    </source>
</evidence>
<protein>
    <recommendedName>
        <fullName evidence="8">Probable membrane transporter protein</fullName>
    </recommendedName>
</protein>
<feature type="transmembrane region" description="Helical" evidence="8">
    <location>
        <begin position="102"/>
        <end position="121"/>
    </location>
</feature>
<dbReference type="Proteomes" id="UP000580861">
    <property type="component" value="Unassembled WGS sequence"/>
</dbReference>
<evidence type="ECO:0000313" key="9">
    <source>
        <dbReference type="EMBL" id="MBB5855681.1"/>
    </source>
</evidence>
<evidence type="ECO:0000256" key="7">
    <source>
        <dbReference type="ARBA" id="ARBA00023136"/>
    </source>
</evidence>
<sequence length="254" mass="25949">MGTGEVLAVLAAGFGAGVLNTVVGSGTLLTFPILVSIGIPPIQANIANNIGLAPGSISGAVGYRSELTGPAWRVIACCAAAAGGGALGAILLFLLPDKTFESIVPWLIGVAVLLIAVQPVVSKWLPKNQEPAQRPSRGKSTLLIVSVFLASVYGGYFGAAQGVILIAVMSLLMEQSLQAINALKNLLQGVDNLVSALLYISISQVDWLIVALLGSGSIIGGQVGALVAKRVPDAWFRIAIVIVGMVGLVVFVGN</sequence>
<comment type="caution">
    <text evidence="9">The sequence shown here is derived from an EMBL/GenBank/DDBJ whole genome shotgun (WGS) entry which is preliminary data.</text>
</comment>
<proteinExistence type="inferred from homology"/>
<keyword evidence="10" id="KW-1185">Reference proteome</keyword>
<evidence type="ECO:0000256" key="6">
    <source>
        <dbReference type="ARBA" id="ARBA00022989"/>
    </source>
</evidence>
<dbReference type="InterPro" id="IPR002781">
    <property type="entry name" value="TM_pro_TauE-like"/>
</dbReference>
<keyword evidence="6 8" id="KW-1133">Transmembrane helix</keyword>
<evidence type="ECO:0000256" key="2">
    <source>
        <dbReference type="ARBA" id="ARBA00009142"/>
    </source>
</evidence>
<feature type="transmembrane region" description="Helical" evidence="8">
    <location>
        <begin position="234"/>
        <end position="253"/>
    </location>
</feature>
<evidence type="ECO:0000256" key="1">
    <source>
        <dbReference type="ARBA" id="ARBA00004651"/>
    </source>
</evidence>
<evidence type="ECO:0000256" key="5">
    <source>
        <dbReference type="ARBA" id="ARBA00022692"/>
    </source>
</evidence>
<evidence type="ECO:0000313" key="10">
    <source>
        <dbReference type="Proteomes" id="UP000580861"/>
    </source>
</evidence>
<dbReference type="PANTHER" id="PTHR30269:SF0">
    <property type="entry name" value="MEMBRANE TRANSPORTER PROTEIN YFCA-RELATED"/>
    <property type="match status" value="1"/>
</dbReference>
<keyword evidence="7 8" id="KW-0472">Membrane</keyword>
<feature type="transmembrane region" description="Helical" evidence="8">
    <location>
        <begin position="142"/>
        <end position="173"/>
    </location>
</feature>
<keyword evidence="3" id="KW-0813">Transport</keyword>
<name>A0A841B9U9_9PSEU</name>
<reference evidence="9 10" key="1">
    <citation type="submission" date="2020-08" db="EMBL/GenBank/DDBJ databases">
        <title>Sequencing the genomes of 1000 actinobacteria strains.</title>
        <authorList>
            <person name="Klenk H.-P."/>
        </authorList>
    </citation>
    <scope>NUCLEOTIDE SEQUENCE [LARGE SCALE GENOMIC DNA]</scope>
    <source>
        <strain evidence="9 10">DSM 45272</strain>
    </source>
</reference>
<dbReference type="AlphaFoldDB" id="A0A841B9U9"/>
<dbReference type="EMBL" id="JACHMX010000001">
    <property type="protein sequence ID" value="MBB5855681.1"/>
    <property type="molecule type" value="Genomic_DNA"/>
</dbReference>
<feature type="transmembrane region" description="Helical" evidence="8">
    <location>
        <begin position="6"/>
        <end position="35"/>
    </location>
</feature>
<evidence type="ECO:0000256" key="3">
    <source>
        <dbReference type="ARBA" id="ARBA00022448"/>
    </source>
</evidence>
<gene>
    <name evidence="9" type="ORF">HDA45_005768</name>
</gene>
<comment type="subcellular location">
    <subcellularLocation>
        <location evidence="1 8">Cell membrane</location>
        <topology evidence="1 8">Multi-pass membrane protein</topology>
    </subcellularLocation>
</comment>
<keyword evidence="5 8" id="KW-0812">Transmembrane</keyword>
<dbReference type="RefSeq" id="WP_184900560.1">
    <property type="nucleotide sequence ID" value="NZ_JACHMX010000001.1"/>
</dbReference>
<accession>A0A841B9U9</accession>
<dbReference type="InterPro" id="IPR052017">
    <property type="entry name" value="TSUP"/>
</dbReference>
<dbReference type="GO" id="GO:0005886">
    <property type="term" value="C:plasma membrane"/>
    <property type="evidence" value="ECO:0007669"/>
    <property type="project" value="UniProtKB-SubCell"/>
</dbReference>
<keyword evidence="4 8" id="KW-1003">Cell membrane</keyword>
<feature type="transmembrane region" description="Helical" evidence="8">
    <location>
        <begin position="74"/>
        <end position="96"/>
    </location>
</feature>
<dbReference type="Pfam" id="PF01925">
    <property type="entry name" value="TauE"/>
    <property type="match status" value="1"/>
</dbReference>